<reference evidence="12" key="1">
    <citation type="journal article" date="2014" name="Appl. Environ. Microbiol.">
        <title>Molecular Epidemiology of Cases of Mycoplasma californicum Infection in Japan.</title>
        <authorList>
            <person name="Hata E."/>
            <person name="Suzuki K."/>
            <person name="Hanyu H."/>
            <person name="Itoh M."/>
            <person name="Higuchi H."/>
            <person name="Kobayashi H."/>
        </authorList>
    </citation>
    <scope>NUCLEOTIDE SEQUENCE</scope>
    <source>
        <strain evidence="12">HAZ160_1</strain>
    </source>
</reference>
<organism evidence="12">
    <name type="scientific">Mycoplasmopsis californica HAZ160_1</name>
    <dbReference type="NCBI Taxonomy" id="1397850"/>
    <lineage>
        <taxon>Bacteria</taxon>
        <taxon>Bacillati</taxon>
        <taxon>Mycoplasmatota</taxon>
        <taxon>Mycoplasmoidales</taxon>
        <taxon>Metamycoplasmataceae</taxon>
        <taxon>Mycoplasmopsis</taxon>
    </lineage>
</organism>
<evidence type="ECO:0000256" key="7">
    <source>
        <dbReference type="ARBA" id="ARBA00023136"/>
    </source>
</evidence>
<keyword evidence="7 10" id="KW-0472">Membrane</keyword>
<dbReference type="GO" id="GO:0032977">
    <property type="term" value="F:membrane insertase activity"/>
    <property type="evidence" value="ECO:0007669"/>
    <property type="project" value="InterPro"/>
</dbReference>
<feature type="transmembrane region" description="Helical" evidence="10">
    <location>
        <begin position="400"/>
        <end position="418"/>
    </location>
</feature>
<evidence type="ECO:0000313" key="12">
    <source>
        <dbReference type="EMBL" id="BAP01343.1"/>
    </source>
</evidence>
<dbReference type="KEGG" id="mcm:MCAL160_1047"/>
<evidence type="ECO:0000256" key="6">
    <source>
        <dbReference type="ARBA" id="ARBA00022989"/>
    </source>
</evidence>
<reference evidence="12" key="4">
    <citation type="submission" date="2024-06" db="EMBL/GenBank/DDBJ databases">
        <authorList>
            <consortium name="Mycoplasma californicum genome sequencing consortium"/>
            <person name="Hata E."/>
            <person name="Tanaka K."/>
            <person name="Tamamura Y."/>
        </authorList>
    </citation>
    <scope>NUCLEOTIDE SEQUENCE</scope>
    <source>
        <strain evidence="12">HAZ160_1</strain>
    </source>
</reference>
<gene>
    <name evidence="12" type="primary">yidC</name>
    <name evidence="12" type="ORF">MCAL160_1047</name>
</gene>
<reference evidence="12" key="3">
    <citation type="journal article" date="2019" name="Vet. Microbiol.">
        <title>Mutations associated with change of susceptibility to lincosamides and/or macrolides in field and laboratory-derived Mycoplasma californicum strains in Japan, and development of a rapid detection method for these mutations.</title>
        <authorList>
            <person name="Hata E."/>
            <person name="Nagai K."/>
            <person name="Murakami K."/>
        </authorList>
    </citation>
    <scope>NUCLEOTIDE SEQUENCE</scope>
    <source>
        <strain evidence="12">HAZ160_1</strain>
    </source>
</reference>
<reference evidence="12" key="2">
    <citation type="journal article" date="2014" name="Genome Announc.">
        <title>Complete Genome Sequence of Mycoplasma californicum Strain HAZ160_1 from Bovine Mastitic Milk in Japan.</title>
        <authorList>
            <person name="Hata E."/>
            <person name="Murakami K."/>
        </authorList>
    </citation>
    <scope>NUCLEOTIDE SEQUENCE</scope>
    <source>
        <strain evidence="12">HAZ160_1</strain>
    </source>
</reference>
<evidence type="ECO:0000256" key="5">
    <source>
        <dbReference type="ARBA" id="ARBA00022927"/>
    </source>
</evidence>
<dbReference type="PANTHER" id="PTHR12428:SF65">
    <property type="entry name" value="CYTOCHROME C OXIDASE ASSEMBLY PROTEIN COX18, MITOCHONDRIAL"/>
    <property type="match status" value="1"/>
</dbReference>
<dbReference type="InterPro" id="IPR001708">
    <property type="entry name" value="YidC/ALB3/OXA1/COX18"/>
</dbReference>
<dbReference type="InterPro" id="IPR047196">
    <property type="entry name" value="YidC_ALB_C"/>
</dbReference>
<dbReference type="NCBIfam" id="TIGR03592">
    <property type="entry name" value="yidC_oxa1_cterm"/>
    <property type="match status" value="1"/>
</dbReference>
<dbReference type="GO" id="GO:0005886">
    <property type="term" value="C:plasma membrane"/>
    <property type="evidence" value="ECO:0007669"/>
    <property type="project" value="UniProtKB-SubCell"/>
</dbReference>
<keyword evidence="4 9" id="KW-0812">Transmembrane</keyword>
<feature type="transmembrane region" description="Helical" evidence="10">
    <location>
        <begin position="506"/>
        <end position="524"/>
    </location>
</feature>
<dbReference type="AlphaFoldDB" id="A0AAT9F8T5"/>
<dbReference type="NCBIfam" id="NF002567">
    <property type="entry name" value="PRK02201.1-2"/>
    <property type="match status" value="1"/>
</dbReference>
<keyword evidence="2" id="KW-0813">Transport</keyword>
<evidence type="ECO:0000256" key="3">
    <source>
        <dbReference type="ARBA" id="ARBA00022475"/>
    </source>
</evidence>
<evidence type="ECO:0000256" key="2">
    <source>
        <dbReference type="ARBA" id="ARBA00022448"/>
    </source>
</evidence>
<keyword evidence="8" id="KW-0143">Chaperone</keyword>
<evidence type="ECO:0000256" key="1">
    <source>
        <dbReference type="ARBA" id="ARBA00004651"/>
    </source>
</evidence>
<dbReference type="InterPro" id="IPR028055">
    <property type="entry name" value="YidC/Oxa/ALB_C"/>
</dbReference>
<dbReference type="RefSeq" id="WP_052462032.1">
    <property type="nucleotide sequence ID" value="NZ_AP013353.1"/>
</dbReference>
<dbReference type="CDD" id="cd20070">
    <property type="entry name" value="5TM_YidC_Alb3"/>
    <property type="match status" value="1"/>
</dbReference>
<name>A0AAT9F8T5_9BACT</name>
<evidence type="ECO:0000256" key="8">
    <source>
        <dbReference type="ARBA" id="ARBA00023186"/>
    </source>
</evidence>
<feature type="transmembrane region" description="Helical" evidence="10">
    <location>
        <begin position="30"/>
        <end position="51"/>
    </location>
</feature>
<dbReference type="GO" id="GO:0051205">
    <property type="term" value="P:protein insertion into membrane"/>
    <property type="evidence" value="ECO:0007669"/>
    <property type="project" value="TreeGrafter"/>
</dbReference>
<feature type="transmembrane region" description="Helical" evidence="10">
    <location>
        <begin position="430"/>
        <end position="452"/>
    </location>
</feature>
<feature type="domain" description="Membrane insertase YidC/Oxa/ALB C-terminal" evidence="11">
    <location>
        <begin position="434"/>
        <end position="635"/>
    </location>
</feature>
<proteinExistence type="inferred from homology"/>
<keyword evidence="5" id="KW-0653">Protein transport</keyword>
<dbReference type="GO" id="GO:0015031">
    <property type="term" value="P:protein transport"/>
    <property type="evidence" value="ECO:0007669"/>
    <property type="project" value="UniProtKB-KW"/>
</dbReference>
<accession>A0AAT9F8T5</accession>
<protein>
    <recommendedName>
        <fullName evidence="11">Membrane insertase YidC/Oxa/ALB C-terminal domain-containing protein</fullName>
    </recommendedName>
</protein>
<dbReference type="PANTHER" id="PTHR12428">
    <property type="entry name" value="OXA1"/>
    <property type="match status" value="1"/>
</dbReference>
<evidence type="ECO:0000256" key="10">
    <source>
        <dbReference type="SAM" id="Phobius"/>
    </source>
</evidence>
<evidence type="ECO:0000259" key="11">
    <source>
        <dbReference type="Pfam" id="PF02096"/>
    </source>
</evidence>
<feature type="transmembrane region" description="Helical" evidence="10">
    <location>
        <begin position="598"/>
        <end position="614"/>
    </location>
</feature>
<evidence type="ECO:0000256" key="9">
    <source>
        <dbReference type="RuleBase" id="RU003945"/>
    </source>
</evidence>
<sequence length="655" mass="75468">MENRSSKFDYFKQNQSKKSSNNKKAIWNKVWLVIKIILYVLLFGLTLTGCIQTTVVKSSTFTGAGTEFYSSENKISPTVATFKQKKSTPDDKNLKQGQYYEIYYSPETNYHLAYKKHADTINELRNQANNLSKDGNPAYGSGIKNYYTSAIQYLDQNDKFTNIAESNKTEAPIINAGTNKNLFKTSASSYNSIYEKYSEIKVLDQDFKFDEMFDLKDGVYHIKDDALTWSDKNNAKITKKASLHTVDNTLNKDDNKTFARDILEFLYRETFIKKSNYYASKFTELGTSYEKIMGEILKGDKKTLSKDEFNLLSNYNRVLQGYIKLTTPAEYSVVESEVDKMFLAQRDKNGEIVKNSAGKTQYTKILRENAQIGIARTNFNKILFAANEPQIPFTSFKSTLSYGPFFSFIIYPIAAITLSARENLPSAGGWSSILVIILAVVITRLIALAITWKATMSQSMQEELRAKKAKIDAKYAEFKNNKEMKARHQQEVADLYKKNGISPLDAILSLIVSFPIFIAMWRVIQSVPEIKSTNWLWIDFAATSWRRLITHGEWWYLILLTVTIGTQVLSMIVPRLLNKRKTKHLTIEQKQAMRKSDRMQWTVMAVFMFITVIFTAGVQVYWIFSNIWSILQSIGIHFFKKSQFYQRKYNKKLKT</sequence>
<dbReference type="Pfam" id="PF02096">
    <property type="entry name" value="60KD_IMP"/>
    <property type="match status" value="1"/>
</dbReference>
<keyword evidence="3" id="KW-1003">Cell membrane</keyword>
<keyword evidence="6 10" id="KW-1133">Transmembrane helix</keyword>
<dbReference type="EMBL" id="AP013353">
    <property type="protein sequence ID" value="BAP01343.1"/>
    <property type="molecule type" value="Genomic_DNA"/>
</dbReference>
<comment type="similarity">
    <text evidence="9">Belongs to the OXA1/ALB3/YidC family.</text>
</comment>
<evidence type="ECO:0000256" key="4">
    <source>
        <dbReference type="ARBA" id="ARBA00022692"/>
    </source>
</evidence>
<feature type="transmembrane region" description="Helical" evidence="10">
    <location>
        <begin position="554"/>
        <end position="577"/>
    </location>
</feature>
<comment type="subcellular location">
    <subcellularLocation>
        <location evidence="1">Cell membrane</location>
        <topology evidence="1">Multi-pass membrane protein</topology>
    </subcellularLocation>
    <subcellularLocation>
        <location evidence="9">Membrane</location>
        <topology evidence="9">Multi-pass membrane protein</topology>
    </subcellularLocation>
</comment>